<sequence length="81" mass="8899">MPRHSVGAVNPKMGICISIKAMKEVEDEKIKDEPQSTYDNASTDDDKCTVSTGISIRVDAVVRPADTEDASSRRCGRNWQS</sequence>
<evidence type="ECO:0000313" key="1">
    <source>
        <dbReference type="EMBL" id="RUP43343.1"/>
    </source>
</evidence>
<comment type="caution">
    <text evidence="1">The sequence shown here is derived from an EMBL/GenBank/DDBJ whole genome shotgun (WGS) entry which is preliminary data.</text>
</comment>
<dbReference type="EMBL" id="RBNI01011220">
    <property type="protein sequence ID" value="RUP43343.1"/>
    <property type="molecule type" value="Genomic_DNA"/>
</dbReference>
<protein>
    <submittedName>
        <fullName evidence="1">Uncharacterized protein</fullName>
    </submittedName>
</protein>
<dbReference type="AlphaFoldDB" id="A0A433CXN0"/>
<reference evidence="1 2" key="1">
    <citation type="journal article" date="2018" name="New Phytol.">
        <title>Phylogenomics of Endogonaceae and evolution of mycorrhizas within Mucoromycota.</title>
        <authorList>
            <person name="Chang Y."/>
            <person name="Desiro A."/>
            <person name="Na H."/>
            <person name="Sandor L."/>
            <person name="Lipzen A."/>
            <person name="Clum A."/>
            <person name="Barry K."/>
            <person name="Grigoriev I.V."/>
            <person name="Martin F.M."/>
            <person name="Stajich J.E."/>
            <person name="Smith M.E."/>
            <person name="Bonito G."/>
            <person name="Spatafora J.W."/>
        </authorList>
    </citation>
    <scope>NUCLEOTIDE SEQUENCE [LARGE SCALE GENOMIC DNA]</scope>
    <source>
        <strain evidence="1 2">GMNB39</strain>
    </source>
</reference>
<dbReference type="Proteomes" id="UP000268093">
    <property type="component" value="Unassembled WGS sequence"/>
</dbReference>
<accession>A0A433CXN0</accession>
<name>A0A433CXN0_9FUNG</name>
<keyword evidence="2" id="KW-1185">Reference proteome</keyword>
<gene>
    <name evidence="1" type="ORF">BC936DRAFT_137325</name>
</gene>
<organism evidence="1 2">
    <name type="scientific">Jimgerdemannia flammicorona</name>
    <dbReference type="NCBI Taxonomy" id="994334"/>
    <lineage>
        <taxon>Eukaryota</taxon>
        <taxon>Fungi</taxon>
        <taxon>Fungi incertae sedis</taxon>
        <taxon>Mucoromycota</taxon>
        <taxon>Mucoromycotina</taxon>
        <taxon>Endogonomycetes</taxon>
        <taxon>Endogonales</taxon>
        <taxon>Endogonaceae</taxon>
        <taxon>Jimgerdemannia</taxon>
    </lineage>
</organism>
<proteinExistence type="predicted"/>
<evidence type="ECO:0000313" key="2">
    <source>
        <dbReference type="Proteomes" id="UP000268093"/>
    </source>
</evidence>